<feature type="transmembrane region" description="Helical" evidence="1">
    <location>
        <begin position="93"/>
        <end position="112"/>
    </location>
</feature>
<sequence>MILLAETELQGVTSMAIGIPMALIGAVLLAFGAQFQSRGLNKVERITGQSAGSGLSIRHVLSLLKRPSWVMGTLLLGLAVVFQIGSLSFAPLIVVQPIGVVALVITATINARMSRVDIGQRARVSLAMCVVGIVAFVTIAAFSATNREVTDVKLVTILIAFSVVLVAAVVMFLAVRHRRVALFYIVGAGVLYGFVVTFAKSVIGRLQQGEFEWLTWLCVAALLIGALLGMVFVQNAYSSGPPDLVVAGLTVIDPLVAVLIGIVVLNEAADAAWWAVALWGLSAVVAVIGVLGLARFHPQVGKTHTDPTGPVQVPR</sequence>
<evidence type="ECO:0000313" key="3">
    <source>
        <dbReference type="Proteomes" id="UP000668403"/>
    </source>
</evidence>
<keyword evidence="3" id="KW-1185">Reference proteome</keyword>
<dbReference type="PANTHER" id="PTHR40761">
    <property type="entry name" value="CONSERVED INTEGRAL MEMBRANE ALANINE VALINE AND LEUCINE RICH PROTEIN-RELATED"/>
    <property type="match status" value="1"/>
</dbReference>
<feature type="transmembrane region" description="Helical" evidence="1">
    <location>
        <begin position="68"/>
        <end position="87"/>
    </location>
</feature>
<dbReference type="EMBL" id="JAGFBF010000005">
    <property type="protein sequence ID" value="MBO2990129.1"/>
    <property type="molecule type" value="Genomic_DNA"/>
</dbReference>
<feature type="transmembrane region" description="Helical" evidence="1">
    <location>
        <begin position="124"/>
        <end position="142"/>
    </location>
</feature>
<protein>
    <submittedName>
        <fullName evidence="2">DMT family transporter</fullName>
    </submittedName>
</protein>
<keyword evidence="1" id="KW-1133">Transmembrane helix</keyword>
<feature type="transmembrane region" description="Helical" evidence="1">
    <location>
        <begin position="12"/>
        <end position="32"/>
    </location>
</feature>
<reference evidence="2" key="1">
    <citation type="submission" date="2021-03" db="EMBL/GenBank/DDBJ databases">
        <title>Leucobacter chromiisoli sp. nov., isolated from chromium-containing soil of chemical plant.</title>
        <authorList>
            <person name="Xu Z."/>
        </authorList>
    </citation>
    <scope>NUCLEOTIDE SEQUENCE</scope>
    <source>
        <strain evidence="2">K 70/01</strain>
    </source>
</reference>
<dbReference type="RefSeq" id="WP_208238870.1">
    <property type="nucleotide sequence ID" value="NZ_BAAAQU010000002.1"/>
</dbReference>
<gene>
    <name evidence="2" type="ORF">J4H85_09025</name>
</gene>
<keyword evidence="1" id="KW-0812">Transmembrane</keyword>
<feature type="transmembrane region" description="Helical" evidence="1">
    <location>
        <begin position="182"/>
        <end position="201"/>
    </location>
</feature>
<dbReference type="AlphaFoldDB" id="A0A939QLZ0"/>
<feature type="transmembrane region" description="Helical" evidence="1">
    <location>
        <begin position="271"/>
        <end position="294"/>
    </location>
</feature>
<dbReference type="PANTHER" id="PTHR40761:SF1">
    <property type="entry name" value="CONSERVED INTEGRAL MEMBRANE ALANINE VALINE AND LEUCINE RICH PROTEIN-RELATED"/>
    <property type="match status" value="1"/>
</dbReference>
<evidence type="ECO:0000256" key="1">
    <source>
        <dbReference type="SAM" id="Phobius"/>
    </source>
</evidence>
<feature type="transmembrane region" description="Helical" evidence="1">
    <location>
        <begin position="213"/>
        <end position="232"/>
    </location>
</feature>
<dbReference type="NCBIfam" id="NF038012">
    <property type="entry name" value="DMT_1"/>
    <property type="match status" value="1"/>
</dbReference>
<name>A0A939QLZ0_9MICO</name>
<evidence type="ECO:0000313" key="2">
    <source>
        <dbReference type="EMBL" id="MBO2990129.1"/>
    </source>
</evidence>
<dbReference type="Proteomes" id="UP000668403">
    <property type="component" value="Unassembled WGS sequence"/>
</dbReference>
<comment type="caution">
    <text evidence="2">The sequence shown here is derived from an EMBL/GenBank/DDBJ whole genome shotgun (WGS) entry which is preliminary data.</text>
</comment>
<proteinExistence type="predicted"/>
<keyword evidence="1" id="KW-0472">Membrane</keyword>
<feature type="transmembrane region" description="Helical" evidence="1">
    <location>
        <begin position="244"/>
        <end position="265"/>
    </location>
</feature>
<feature type="transmembrane region" description="Helical" evidence="1">
    <location>
        <begin position="154"/>
        <end position="175"/>
    </location>
</feature>
<accession>A0A939QLZ0</accession>
<organism evidence="2 3">
    <name type="scientific">Leucobacter tardus</name>
    <dbReference type="NCBI Taxonomy" id="501483"/>
    <lineage>
        <taxon>Bacteria</taxon>
        <taxon>Bacillati</taxon>
        <taxon>Actinomycetota</taxon>
        <taxon>Actinomycetes</taxon>
        <taxon>Micrococcales</taxon>
        <taxon>Microbacteriaceae</taxon>
        <taxon>Leucobacter</taxon>
    </lineage>
</organism>